<sequence length="89" mass="10641">MYATVEFTNENTVEVVPRNWISSEDEMLYSYWSRSNPTKRAKRKELPDKEKWLKYPLRGFVYSETYGKAVKYADRARETSNVEMDTEND</sequence>
<evidence type="ECO:0000313" key="3">
    <source>
        <dbReference type="Proteomes" id="UP000289886"/>
    </source>
</evidence>
<name>A0A662YM15_ACIRT</name>
<keyword evidence="3" id="KW-1185">Reference proteome</keyword>
<dbReference type="Proteomes" id="UP000289886">
    <property type="component" value="Unassembled WGS sequence"/>
</dbReference>
<reference evidence="1 3" key="1">
    <citation type="submission" date="2019-01" db="EMBL/GenBank/DDBJ databases">
        <title>Draft Genome and Complete Hox-Cluster Characterization of the Sterlet Sturgeon (Acipenser ruthenus).</title>
        <authorList>
            <person name="Wei Q."/>
        </authorList>
    </citation>
    <scope>NUCLEOTIDE SEQUENCE [LARGE SCALE GENOMIC DNA]</scope>
    <source>
        <strain evidence="1">WHYD16114868_AA</strain>
        <tissue evidence="1">Blood</tissue>
    </source>
</reference>
<dbReference type="AlphaFoldDB" id="A0A662YM15"/>
<comment type="caution">
    <text evidence="1">The sequence shown here is derived from an EMBL/GenBank/DDBJ whole genome shotgun (WGS) entry which is preliminary data.</text>
</comment>
<gene>
    <name evidence="1" type="ORF">EOD39_14719</name>
    <name evidence="2" type="ORF">EOD39_14720</name>
</gene>
<evidence type="ECO:0000313" key="1">
    <source>
        <dbReference type="EMBL" id="RXM97205.1"/>
    </source>
</evidence>
<evidence type="ECO:0000313" key="2">
    <source>
        <dbReference type="EMBL" id="RXM97206.1"/>
    </source>
</evidence>
<organism evidence="1 3">
    <name type="scientific">Acipenser ruthenus</name>
    <name type="common">Sterlet sturgeon</name>
    <dbReference type="NCBI Taxonomy" id="7906"/>
    <lineage>
        <taxon>Eukaryota</taxon>
        <taxon>Metazoa</taxon>
        <taxon>Chordata</taxon>
        <taxon>Craniata</taxon>
        <taxon>Vertebrata</taxon>
        <taxon>Euteleostomi</taxon>
        <taxon>Actinopterygii</taxon>
        <taxon>Chondrostei</taxon>
        <taxon>Acipenseriformes</taxon>
        <taxon>Acipenseridae</taxon>
        <taxon>Acipenser</taxon>
    </lineage>
</organism>
<accession>A0A662YM15</accession>
<proteinExistence type="predicted"/>
<protein>
    <submittedName>
        <fullName evidence="1">Uncharacterized protein</fullName>
    </submittedName>
</protein>
<dbReference type="EMBL" id="SCEB01001207">
    <property type="protein sequence ID" value="RXM97205.1"/>
    <property type="molecule type" value="Genomic_DNA"/>
</dbReference>
<dbReference type="EMBL" id="SCEB01001207">
    <property type="protein sequence ID" value="RXM97206.1"/>
    <property type="molecule type" value="Genomic_DNA"/>
</dbReference>